<dbReference type="SMART" id="SM00448">
    <property type="entry name" value="REC"/>
    <property type="match status" value="1"/>
</dbReference>
<proteinExistence type="predicted"/>
<dbReference type="EMBL" id="CP036269">
    <property type="protein sequence ID" value="QDT45158.1"/>
    <property type="molecule type" value="Genomic_DNA"/>
</dbReference>
<evidence type="ECO:0000256" key="3">
    <source>
        <dbReference type="ARBA" id="ARBA00023015"/>
    </source>
</evidence>
<reference evidence="9 10" key="1">
    <citation type="submission" date="2019-02" db="EMBL/GenBank/DDBJ databases">
        <title>Deep-cultivation of Planctomycetes and their phenomic and genomic characterization uncovers novel biology.</title>
        <authorList>
            <person name="Wiegand S."/>
            <person name="Jogler M."/>
            <person name="Boedeker C."/>
            <person name="Pinto D."/>
            <person name="Vollmers J."/>
            <person name="Rivas-Marin E."/>
            <person name="Kohn T."/>
            <person name="Peeters S.H."/>
            <person name="Heuer A."/>
            <person name="Rast P."/>
            <person name="Oberbeckmann S."/>
            <person name="Bunk B."/>
            <person name="Jeske O."/>
            <person name="Meyerdierks A."/>
            <person name="Storesund J.E."/>
            <person name="Kallscheuer N."/>
            <person name="Luecker S."/>
            <person name="Lage O.M."/>
            <person name="Pohl T."/>
            <person name="Merkel B.J."/>
            <person name="Hornburger P."/>
            <person name="Mueller R.-W."/>
            <person name="Bruemmer F."/>
            <person name="Labrenz M."/>
            <person name="Spormann A.M."/>
            <person name="Op den Camp H."/>
            <person name="Overmann J."/>
            <person name="Amann R."/>
            <person name="Jetten M.S.M."/>
            <person name="Mascher T."/>
            <person name="Medema M.H."/>
            <person name="Devos D.P."/>
            <person name="Kaster A.-K."/>
            <person name="Ovreas L."/>
            <person name="Rohde M."/>
            <person name="Galperin M.Y."/>
            <person name="Jogler C."/>
        </authorList>
    </citation>
    <scope>NUCLEOTIDE SEQUENCE [LARGE SCALE GENOMIC DNA]</scope>
    <source>
        <strain evidence="9 10">Pan241w</strain>
    </source>
</reference>
<dbReference type="PANTHER" id="PTHR32071">
    <property type="entry name" value="TRANSCRIPTIONAL REGULATORY PROTEIN"/>
    <property type="match status" value="1"/>
</dbReference>
<protein>
    <submittedName>
        <fullName evidence="9">Transcriptional regulatory protein ZraR</fullName>
    </submittedName>
</protein>
<accession>A0A517RMQ5</accession>
<evidence type="ECO:0000256" key="6">
    <source>
        <dbReference type="PROSITE-ProRule" id="PRU00169"/>
    </source>
</evidence>
<evidence type="ECO:0000259" key="7">
    <source>
        <dbReference type="PROSITE" id="PS50045"/>
    </source>
</evidence>
<dbReference type="InterPro" id="IPR058031">
    <property type="entry name" value="AAA_lid_NorR"/>
</dbReference>
<evidence type="ECO:0000259" key="8">
    <source>
        <dbReference type="PROSITE" id="PS50110"/>
    </source>
</evidence>
<evidence type="ECO:0000256" key="2">
    <source>
        <dbReference type="ARBA" id="ARBA00022840"/>
    </source>
</evidence>
<feature type="modified residue" description="4-aspartylphosphate" evidence="6">
    <location>
        <position position="55"/>
    </location>
</feature>
<dbReference type="InterPro" id="IPR002078">
    <property type="entry name" value="Sigma_54_int"/>
</dbReference>
<evidence type="ECO:0000256" key="4">
    <source>
        <dbReference type="ARBA" id="ARBA00023125"/>
    </source>
</evidence>
<dbReference type="GO" id="GO:0000160">
    <property type="term" value="P:phosphorelay signal transduction system"/>
    <property type="evidence" value="ECO:0007669"/>
    <property type="project" value="InterPro"/>
</dbReference>
<dbReference type="KEGG" id="gaz:Pan241w_52770"/>
<organism evidence="9 10">
    <name type="scientific">Gimesia alba</name>
    <dbReference type="NCBI Taxonomy" id="2527973"/>
    <lineage>
        <taxon>Bacteria</taxon>
        <taxon>Pseudomonadati</taxon>
        <taxon>Planctomycetota</taxon>
        <taxon>Planctomycetia</taxon>
        <taxon>Planctomycetales</taxon>
        <taxon>Planctomycetaceae</taxon>
        <taxon>Gimesia</taxon>
    </lineage>
</organism>
<feature type="domain" description="Response regulatory" evidence="8">
    <location>
        <begin position="6"/>
        <end position="120"/>
    </location>
</feature>
<dbReference type="Proteomes" id="UP000317171">
    <property type="component" value="Chromosome"/>
</dbReference>
<evidence type="ECO:0000256" key="5">
    <source>
        <dbReference type="ARBA" id="ARBA00023163"/>
    </source>
</evidence>
<keyword evidence="2" id="KW-0067">ATP-binding</keyword>
<dbReference type="Pfam" id="PF25601">
    <property type="entry name" value="AAA_lid_14"/>
    <property type="match status" value="1"/>
</dbReference>
<dbReference type="GO" id="GO:0043565">
    <property type="term" value="F:sequence-specific DNA binding"/>
    <property type="evidence" value="ECO:0007669"/>
    <property type="project" value="InterPro"/>
</dbReference>
<dbReference type="InterPro" id="IPR009057">
    <property type="entry name" value="Homeodomain-like_sf"/>
</dbReference>
<dbReference type="CDD" id="cd00009">
    <property type="entry name" value="AAA"/>
    <property type="match status" value="1"/>
</dbReference>
<feature type="domain" description="Sigma-54 factor interaction" evidence="7">
    <location>
        <begin position="147"/>
        <end position="375"/>
    </location>
</feature>
<dbReference type="InterPro" id="IPR001789">
    <property type="entry name" value="Sig_transdc_resp-reg_receiver"/>
</dbReference>
<dbReference type="RefSeq" id="WP_198000145.1">
    <property type="nucleotide sequence ID" value="NZ_CP036269.1"/>
</dbReference>
<dbReference type="Pfam" id="PF02954">
    <property type="entry name" value="HTH_8"/>
    <property type="match status" value="1"/>
</dbReference>
<dbReference type="Pfam" id="PF00072">
    <property type="entry name" value="Response_reg"/>
    <property type="match status" value="1"/>
</dbReference>
<dbReference type="Gene3D" id="3.40.50.2300">
    <property type="match status" value="1"/>
</dbReference>
<evidence type="ECO:0000256" key="1">
    <source>
        <dbReference type="ARBA" id="ARBA00022741"/>
    </source>
</evidence>
<keyword evidence="10" id="KW-1185">Reference proteome</keyword>
<name>A0A517RMQ5_9PLAN</name>
<keyword evidence="4" id="KW-0238">DNA-binding</keyword>
<dbReference type="InterPro" id="IPR002197">
    <property type="entry name" value="HTH_Fis"/>
</dbReference>
<dbReference type="InterPro" id="IPR027417">
    <property type="entry name" value="P-loop_NTPase"/>
</dbReference>
<dbReference type="GO" id="GO:0005524">
    <property type="term" value="F:ATP binding"/>
    <property type="evidence" value="ECO:0007669"/>
    <property type="project" value="UniProtKB-KW"/>
</dbReference>
<sequence>MSNLETVLIIDDDLNIRNLVRDFILNEGKRILLASSSGEGLEYLKTDLIDVLFIDLQLPDEDGISLLRKAIQLHPNIASVIMTGFGTLESAIEAMRLGACDYITKPFRKQQIIKSLQRAININLANKILEQKNAHDEIASEFPHENFVAVSASMQKVLSQIKKISLFEVPIMLEGEIGVGKKTLARLIHQKSQNVNETFIHINCPTVVNSEPFQESDNIVLKTLLQNNSPEKIRNGTIYLEDIEQLPIIEQKLLVGMIDDGYIRTPWSVHSNNDSFRLIASTTIDIKEEVSKGNFHRSLYDRLSFMPIRVPPLRERRDGIKALGIHLLEQLSYAWNWNLETYRHRVDNNVWELLIKYEWPGNVQELATMLSRIVFLDESGVITRELQQLQEPKSTQNNDTISVPMNGDLKSIEQHIIKEVIKRCGGNKAAAARLLRLQRKTLYRILDDKKNNRSLD</sequence>
<dbReference type="PROSITE" id="PS50110">
    <property type="entry name" value="RESPONSE_REGULATORY"/>
    <property type="match status" value="1"/>
</dbReference>
<evidence type="ECO:0000313" key="9">
    <source>
        <dbReference type="EMBL" id="QDT45158.1"/>
    </source>
</evidence>
<dbReference type="SUPFAM" id="SSF52540">
    <property type="entry name" value="P-loop containing nucleoside triphosphate hydrolases"/>
    <property type="match status" value="1"/>
</dbReference>
<keyword evidence="1" id="KW-0547">Nucleotide-binding</keyword>
<dbReference type="GO" id="GO:0006355">
    <property type="term" value="P:regulation of DNA-templated transcription"/>
    <property type="evidence" value="ECO:0007669"/>
    <property type="project" value="InterPro"/>
</dbReference>
<keyword evidence="6" id="KW-0597">Phosphoprotein</keyword>
<keyword evidence="3" id="KW-0805">Transcription regulation</keyword>
<dbReference type="Gene3D" id="1.10.10.60">
    <property type="entry name" value="Homeodomain-like"/>
    <property type="match status" value="1"/>
</dbReference>
<dbReference type="Pfam" id="PF00158">
    <property type="entry name" value="Sigma54_activat"/>
    <property type="match status" value="1"/>
</dbReference>
<dbReference type="AlphaFoldDB" id="A0A517RMQ5"/>
<dbReference type="InterPro" id="IPR011006">
    <property type="entry name" value="CheY-like_superfamily"/>
</dbReference>
<dbReference type="Gene3D" id="1.10.8.60">
    <property type="match status" value="1"/>
</dbReference>
<dbReference type="Gene3D" id="3.40.50.300">
    <property type="entry name" value="P-loop containing nucleotide triphosphate hydrolases"/>
    <property type="match status" value="1"/>
</dbReference>
<keyword evidence="5" id="KW-0804">Transcription</keyword>
<dbReference type="SUPFAM" id="SSF52172">
    <property type="entry name" value="CheY-like"/>
    <property type="match status" value="1"/>
</dbReference>
<dbReference type="PANTHER" id="PTHR32071:SF117">
    <property type="entry name" value="PTS-DEPENDENT DIHYDROXYACETONE KINASE OPERON REGULATORY PROTEIN-RELATED"/>
    <property type="match status" value="1"/>
</dbReference>
<dbReference type="PROSITE" id="PS50045">
    <property type="entry name" value="SIGMA54_INTERACT_4"/>
    <property type="match status" value="1"/>
</dbReference>
<evidence type="ECO:0000313" key="10">
    <source>
        <dbReference type="Proteomes" id="UP000317171"/>
    </source>
</evidence>
<gene>
    <name evidence="9" type="primary">zraR_8</name>
    <name evidence="9" type="ORF">Pan241w_52770</name>
</gene>
<dbReference type="SUPFAM" id="SSF46689">
    <property type="entry name" value="Homeodomain-like"/>
    <property type="match status" value="1"/>
</dbReference>